<feature type="chain" id="PRO_5015005565" evidence="1">
    <location>
        <begin position="29"/>
        <end position="142"/>
    </location>
</feature>
<protein>
    <submittedName>
        <fullName evidence="2">Putative secreted peptide</fullName>
    </submittedName>
</protein>
<dbReference type="AlphaFoldDB" id="A0A2M3ZQF4"/>
<sequence length="142" mass="16442">MQRTSSLLTQSRVFGLFLCFHMLRFAERKPVETERVVYHQRASMQNMRPRNHPYHSLSLSLDLMPSLCLSVIAQYTLYKYSFLLPSPLTARTHALHYYHSLVCTFTIHGPMPFVHSFSSSSLRFVTICTFTPQALNNLNIVT</sequence>
<organism evidence="2">
    <name type="scientific">Anopheles braziliensis</name>
    <dbReference type="NCBI Taxonomy" id="58242"/>
    <lineage>
        <taxon>Eukaryota</taxon>
        <taxon>Metazoa</taxon>
        <taxon>Ecdysozoa</taxon>
        <taxon>Arthropoda</taxon>
        <taxon>Hexapoda</taxon>
        <taxon>Insecta</taxon>
        <taxon>Pterygota</taxon>
        <taxon>Neoptera</taxon>
        <taxon>Endopterygota</taxon>
        <taxon>Diptera</taxon>
        <taxon>Nematocera</taxon>
        <taxon>Culicoidea</taxon>
        <taxon>Culicidae</taxon>
        <taxon>Anophelinae</taxon>
        <taxon>Anopheles</taxon>
    </lineage>
</organism>
<dbReference type="EMBL" id="GGFM01009929">
    <property type="protein sequence ID" value="MBW30680.1"/>
    <property type="molecule type" value="Transcribed_RNA"/>
</dbReference>
<keyword evidence="1" id="KW-0732">Signal</keyword>
<reference evidence="2" key="1">
    <citation type="submission" date="2018-01" db="EMBL/GenBank/DDBJ databases">
        <title>An insight into the sialome of Amazonian anophelines.</title>
        <authorList>
            <person name="Ribeiro J.M."/>
            <person name="Scarpassa V."/>
            <person name="Calvo E."/>
        </authorList>
    </citation>
    <scope>NUCLEOTIDE SEQUENCE</scope>
    <source>
        <tissue evidence="2">Salivary glands</tissue>
    </source>
</reference>
<accession>A0A2M3ZQF4</accession>
<feature type="signal peptide" evidence="1">
    <location>
        <begin position="1"/>
        <end position="28"/>
    </location>
</feature>
<evidence type="ECO:0000313" key="2">
    <source>
        <dbReference type="EMBL" id="MBW30680.1"/>
    </source>
</evidence>
<evidence type="ECO:0000256" key="1">
    <source>
        <dbReference type="SAM" id="SignalP"/>
    </source>
</evidence>
<proteinExistence type="predicted"/>
<name>A0A2M3ZQF4_9DIPT</name>